<protein>
    <submittedName>
        <fullName evidence="1">Uncharacterized protein</fullName>
    </submittedName>
</protein>
<name>A0ABU9DPT0_9BACL</name>
<dbReference type="EMBL" id="JBBPCC010000017">
    <property type="protein sequence ID" value="MEK8130879.1"/>
    <property type="molecule type" value="Genomic_DNA"/>
</dbReference>
<evidence type="ECO:0000313" key="2">
    <source>
        <dbReference type="Proteomes" id="UP001469365"/>
    </source>
</evidence>
<organism evidence="1 2">
    <name type="scientific">Paenibacillus filicis</name>
    <dbReference type="NCBI Taxonomy" id="669464"/>
    <lineage>
        <taxon>Bacteria</taxon>
        <taxon>Bacillati</taxon>
        <taxon>Bacillota</taxon>
        <taxon>Bacilli</taxon>
        <taxon>Bacillales</taxon>
        <taxon>Paenibacillaceae</taxon>
        <taxon>Paenibacillus</taxon>
    </lineage>
</organism>
<dbReference type="Proteomes" id="UP001469365">
    <property type="component" value="Unassembled WGS sequence"/>
</dbReference>
<keyword evidence="2" id="KW-1185">Reference proteome</keyword>
<reference evidence="1 2" key="1">
    <citation type="submission" date="2024-04" db="EMBL/GenBank/DDBJ databases">
        <title>draft genome sequnece of Paenibacillus filicis.</title>
        <authorList>
            <person name="Kim D.-U."/>
        </authorList>
    </citation>
    <scope>NUCLEOTIDE SEQUENCE [LARGE SCALE GENOMIC DNA]</scope>
    <source>
        <strain evidence="1 2">KACC14197</strain>
    </source>
</reference>
<gene>
    <name evidence="1" type="ORF">WMW72_23515</name>
</gene>
<accession>A0ABU9DPT0</accession>
<sequence>MSDLSRDELMQVFKKVKMSVRQKAKEAGAPLFYVQDGQYIREEPNGEKIVLDKGERKIDPYYKK</sequence>
<dbReference type="RefSeq" id="WP_341418021.1">
    <property type="nucleotide sequence ID" value="NZ_JBBPCC010000017.1"/>
</dbReference>
<proteinExistence type="predicted"/>
<evidence type="ECO:0000313" key="1">
    <source>
        <dbReference type="EMBL" id="MEK8130879.1"/>
    </source>
</evidence>
<comment type="caution">
    <text evidence="1">The sequence shown here is derived from an EMBL/GenBank/DDBJ whole genome shotgun (WGS) entry which is preliminary data.</text>
</comment>